<comment type="caution">
    <text evidence="1">The sequence shown here is derived from an EMBL/GenBank/DDBJ whole genome shotgun (WGS) entry which is preliminary data.</text>
</comment>
<accession>A0A8S9GLP9</accession>
<gene>
    <name evidence="1" type="ORF">F2Q70_00019636</name>
</gene>
<organism evidence="1">
    <name type="scientific">Brassica cretica</name>
    <name type="common">Mustard</name>
    <dbReference type="NCBI Taxonomy" id="69181"/>
    <lineage>
        <taxon>Eukaryota</taxon>
        <taxon>Viridiplantae</taxon>
        <taxon>Streptophyta</taxon>
        <taxon>Embryophyta</taxon>
        <taxon>Tracheophyta</taxon>
        <taxon>Spermatophyta</taxon>
        <taxon>Magnoliopsida</taxon>
        <taxon>eudicotyledons</taxon>
        <taxon>Gunneridae</taxon>
        <taxon>Pentapetalae</taxon>
        <taxon>rosids</taxon>
        <taxon>malvids</taxon>
        <taxon>Brassicales</taxon>
        <taxon>Brassicaceae</taxon>
        <taxon>Brassiceae</taxon>
        <taxon>Brassica</taxon>
    </lineage>
</organism>
<evidence type="ECO:0000313" key="1">
    <source>
        <dbReference type="EMBL" id="KAF2546763.1"/>
    </source>
</evidence>
<dbReference type="EMBL" id="QGKY02001925">
    <property type="protein sequence ID" value="KAF2546763.1"/>
    <property type="molecule type" value="Genomic_DNA"/>
</dbReference>
<sequence>MSVPVSAMVFSENNVRVAEEQYRRGNPKGALEIERTKSSLPSKRSSKITAAEAIATRPIRTTETRLRISFAIDKNSDRTSLRSERFLIALQSLHLSYLSLSRNYDKRLEKTIPPPSALPQLSSTSTPLSRSFSTAAAVVCVDQSPHV</sequence>
<proteinExistence type="predicted"/>
<protein>
    <submittedName>
        <fullName evidence="1">Uncharacterized protein</fullName>
    </submittedName>
</protein>
<reference evidence="1" key="1">
    <citation type="submission" date="2019-12" db="EMBL/GenBank/DDBJ databases">
        <title>Genome sequencing and annotation of Brassica cretica.</title>
        <authorList>
            <person name="Studholme D.J."/>
            <person name="Sarris P.F."/>
        </authorList>
    </citation>
    <scope>NUCLEOTIDE SEQUENCE</scope>
    <source>
        <strain evidence="1">PFS-102/07</strain>
        <tissue evidence="1">Leaf</tissue>
    </source>
</reference>
<name>A0A8S9GLP9_BRACR</name>
<dbReference type="AlphaFoldDB" id="A0A8S9GLP9"/>